<sequence>MPRVDPYKNYRFLVEFDGIVQGGFAECSGFGSEVEVIEYREGGDDATVRKLRGKAKYPDITFKWGITDSRELYDWHLAAVNGQVERKNGSIILLDDTGQEKLRWNFFSAWPSKYDGPDFNAKGNDVAIDALTVTCERCERA</sequence>
<dbReference type="Pfam" id="PF06841">
    <property type="entry name" value="Phage_T4_gp19"/>
    <property type="match status" value="1"/>
</dbReference>
<protein>
    <submittedName>
        <fullName evidence="1">Phage tail protein</fullName>
    </submittedName>
</protein>
<name>A0A6B3NJ96_9CYAN</name>
<dbReference type="EMBL" id="JAAHFQ010000501">
    <property type="protein sequence ID" value="NER30184.1"/>
    <property type="molecule type" value="Genomic_DNA"/>
</dbReference>
<dbReference type="PANTHER" id="PTHR38009:SF1">
    <property type="entry name" value="CONSERVED HYPOTHETICAL PHAGE TAIL PROTEIN"/>
    <property type="match status" value="1"/>
</dbReference>
<gene>
    <name evidence="1" type="ORF">F6J89_21820</name>
</gene>
<evidence type="ECO:0000313" key="1">
    <source>
        <dbReference type="EMBL" id="NER30184.1"/>
    </source>
</evidence>
<reference evidence="1" key="1">
    <citation type="submission" date="2019-11" db="EMBL/GenBank/DDBJ databases">
        <title>Genomic insights into an expanded diversity of filamentous marine cyanobacteria reveals the extraordinary biosynthetic potential of Moorea and Okeania.</title>
        <authorList>
            <person name="Ferreira Leao T."/>
            <person name="Wang M."/>
            <person name="Moss N."/>
            <person name="Da Silva R."/>
            <person name="Sanders J."/>
            <person name="Nurk S."/>
            <person name="Gurevich A."/>
            <person name="Humphrey G."/>
            <person name="Reher R."/>
            <person name="Zhu Q."/>
            <person name="Belda-Ferre P."/>
            <person name="Glukhov E."/>
            <person name="Rex R."/>
            <person name="Dorrestein P.C."/>
            <person name="Knight R."/>
            <person name="Pevzner P."/>
            <person name="Gerwick W.H."/>
            <person name="Gerwick L."/>
        </authorList>
    </citation>
    <scope>NUCLEOTIDE SEQUENCE</scope>
    <source>
        <strain evidence="1">SIO1C4</strain>
    </source>
</reference>
<organism evidence="1">
    <name type="scientific">Symploca sp. SIO1C4</name>
    <dbReference type="NCBI Taxonomy" id="2607765"/>
    <lineage>
        <taxon>Bacteria</taxon>
        <taxon>Bacillati</taxon>
        <taxon>Cyanobacteriota</taxon>
        <taxon>Cyanophyceae</taxon>
        <taxon>Coleofasciculales</taxon>
        <taxon>Coleofasciculaceae</taxon>
        <taxon>Symploca</taxon>
    </lineage>
</organism>
<dbReference type="GO" id="GO:0005198">
    <property type="term" value="F:structural molecule activity"/>
    <property type="evidence" value="ECO:0007669"/>
    <property type="project" value="InterPro"/>
</dbReference>
<dbReference type="NCBIfam" id="TIGR02241">
    <property type="entry name" value="conserved hypothetical phage tail region protein"/>
    <property type="match status" value="1"/>
</dbReference>
<comment type="caution">
    <text evidence="1">The sequence shown here is derived from an EMBL/GenBank/DDBJ whole genome shotgun (WGS) entry which is preliminary data.</text>
</comment>
<dbReference type="InterPro" id="IPR010667">
    <property type="entry name" value="Phage_T4_Gp19"/>
</dbReference>
<proteinExistence type="predicted"/>
<dbReference type="AlphaFoldDB" id="A0A6B3NJ96"/>
<dbReference type="InterPro" id="IPR011747">
    <property type="entry name" value="CHP02241"/>
</dbReference>
<accession>A0A6B3NJ96</accession>
<dbReference type="PANTHER" id="PTHR38009">
    <property type="entry name" value="CONSERVED HYPOTHETICAL PHAGE TAIL PROTEIN"/>
    <property type="match status" value="1"/>
</dbReference>